<keyword evidence="1" id="KW-0597">Phosphoprotein</keyword>
<dbReference type="Gene3D" id="3.40.50.2300">
    <property type="match status" value="1"/>
</dbReference>
<evidence type="ECO:0000313" key="5">
    <source>
        <dbReference type="Proteomes" id="UP000199045"/>
    </source>
</evidence>
<sequence>MKELKVLILEDSPAEADFLESFLRKLGCTDIRITTMLKDAVAAYDEELPDICLIDIYLGDKPDGILFAETINEHREQKRPFIFLTSANDNTTFRLAKFTSPYNYLLKPYNPLELQYAIELALSKFKQEAAAPPAQALPPASETLFIKKGNLLQRIAIDDIRYIEVDGKYSKVVCHTEKFVIQQSLKDLQIQLPALQFCRVHRNYIVNVKEVTKINVINNEIFFRDGETLFFSRRYIDEFLQAFKIFK</sequence>
<dbReference type="STRING" id="104663.SAMN04488121_102798"/>
<dbReference type="SMART" id="SM00850">
    <property type="entry name" value="LytTR"/>
    <property type="match status" value="1"/>
</dbReference>
<dbReference type="SUPFAM" id="SSF52172">
    <property type="entry name" value="CheY-like"/>
    <property type="match status" value="1"/>
</dbReference>
<feature type="modified residue" description="4-aspartylphosphate" evidence="1">
    <location>
        <position position="55"/>
    </location>
</feature>
<dbReference type="GO" id="GO:0003677">
    <property type="term" value="F:DNA binding"/>
    <property type="evidence" value="ECO:0007669"/>
    <property type="project" value="UniProtKB-KW"/>
</dbReference>
<organism evidence="4 5">
    <name type="scientific">Chitinophaga filiformis</name>
    <name type="common">Myxococcus filiformis</name>
    <name type="synonym">Flexibacter filiformis</name>
    <dbReference type="NCBI Taxonomy" id="104663"/>
    <lineage>
        <taxon>Bacteria</taxon>
        <taxon>Pseudomonadati</taxon>
        <taxon>Bacteroidota</taxon>
        <taxon>Chitinophagia</taxon>
        <taxon>Chitinophagales</taxon>
        <taxon>Chitinophagaceae</taxon>
        <taxon>Chitinophaga</taxon>
    </lineage>
</organism>
<evidence type="ECO:0000259" key="3">
    <source>
        <dbReference type="PROSITE" id="PS50930"/>
    </source>
</evidence>
<dbReference type="Gene3D" id="2.40.50.1020">
    <property type="entry name" value="LytTr DNA-binding domain"/>
    <property type="match status" value="1"/>
</dbReference>
<dbReference type="SMART" id="SM00448">
    <property type="entry name" value="REC"/>
    <property type="match status" value="1"/>
</dbReference>
<dbReference type="GO" id="GO:0000156">
    <property type="term" value="F:phosphorelay response regulator activity"/>
    <property type="evidence" value="ECO:0007669"/>
    <property type="project" value="InterPro"/>
</dbReference>
<evidence type="ECO:0000256" key="1">
    <source>
        <dbReference type="PROSITE-ProRule" id="PRU00169"/>
    </source>
</evidence>
<dbReference type="Pfam" id="PF00072">
    <property type="entry name" value="Response_reg"/>
    <property type="match status" value="1"/>
</dbReference>
<dbReference type="PROSITE" id="PS50930">
    <property type="entry name" value="HTH_LYTTR"/>
    <property type="match status" value="1"/>
</dbReference>
<dbReference type="InterPro" id="IPR001789">
    <property type="entry name" value="Sig_transdc_resp-reg_receiver"/>
</dbReference>
<dbReference type="PANTHER" id="PTHR37299:SF1">
    <property type="entry name" value="STAGE 0 SPORULATION PROTEIN A HOMOLOG"/>
    <property type="match status" value="1"/>
</dbReference>
<feature type="domain" description="Response regulatory" evidence="2">
    <location>
        <begin position="5"/>
        <end position="122"/>
    </location>
</feature>
<protein>
    <submittedName>
        <fullName evidence="4">DNA-binding response regulator, LytR/AlgR family</fullName>
    </submittedName>
</protein>
<reference evidence="4 5" key="1">
    <citation type="submission" date="2016-10" db="EMBL/GenBank/DDBJ databases">
        <authorList>
            <person name="de Groot N.N."/>
        </authorList>
    </citation>
    <scope>NUCLEOTIDE SEQUENCE [LARGE SCALE GENOMIC DNA]</scope>
    <source>
        <strain evidence="4 5">DSM 527</strain>
    </source>
</reference>
<evidence type="ECO:0000259" key="2">
    <source>
        <dbReference type="PROSITE" id="PS50110"/>
    </source>
</evidence>
<proteinExistence type="predicted"/>
<dbReference type="RefSeq" id="WP_176842233.1">
    <property type="nucleotide sequence ID" value="NZ_FNBN01000002.1"/>
</dbReference>
<keyword evidence="4" id="KW-0238">DNA-binding</keyword>
<evidence type="ECO:0000313" key="4">
    <source>
        <dbReference type="EMBL" id="SDF73163.1"/>
    </source>
</evidence>
<dbReference type="Proteomes" id="UP000199045">
    <property type="component" value="Unassembled WGS sequence"/>
</dbReference>
<gene>
    <name evidence="4" type="ORF">SAMN04488121_102798</name>
</gene>
<dbReference type="InterPro" id="IPR007492">
    <property type="entry name" value="LytTR_DNA-bd_dom"/>
</dbReference>
<dbReference type="EMBL" id="FNBN01000002">
    <property type="protein sequence ID" value="SDF73163.1"/>
    <property type="molecule type" value="Genomic_DNA"/>
</dbReference>
<feature type="domain" description="HTH LytTR-type" evidence="3">
    <location>
        <begin position="144"/>
        <end position="245"/>
    </location>
</feature>
<dbReference type="AlphaFoldDB" id="A0A1G7NGK9"/>
<dbReference type="InterPro" id="IPR011006">
    <property type="entry name" value="CheY-like_superfamily"/>
</dbReference>
<accession>A0A1G7NGK9</accession>
<dbReference type="Pfam" id="PF04397">
    <property type="entry name" value="LytTR"/>
    <property type="match status" value="1"/>
</dbReference>
<dbReference type="PROSITE" id="PS50110">
    <property type="entry name" value="RESPONSE_REGULATORY"/>
    <property type="match status" value="1"/>
</dbReference>
<dbReference type="InterPro" id="IPR046947">
    <property type="entry name" value="LytR-like"/>
</dbReference>
<name>A0A1G7NGK9_CHIFI</name>
<dbReference type="PANTHER" id="PTHR37299">
    <property type="entry name" value="TRANSCRIPTIONAL REGULATOR-RELATED"/>
    <property type="match status" value="1"/>
</dbReference>